<dbReference type="EMBL" id="BARS01013611">
    <property type="protein sequence ID" value="GAF98291.1"/>
    <property type="molecule type" value="Genomic_DNA"/>
</dbReference>
<dbReference type="SUPFAM" id="SSF53383">
    <property type="entry name" value="PLP-dependent transferases"/>
    <property type="match status" value="1"/>
</dbReference>
<comment type="caution">
    <text evidence="4">The sequence shown here is derived from an EMBL/GenBank/DDBJ whole genome shotgun (WGS) entry which is preliminary data.</text>
</comment>
<evidence type="ECO:0000256" key="2">
    <source>
        <dbReference type="ARBA" id="ARBA00022679"/>
    </source>
</evidence>
<name>X0UG42_9ZZZZ</name>
<evidence type="ECO:0000256" key="1">
    <source>
        <dbReference type="ARBA" id="ARBA00001933"/>
    </source>
</evidence>
<protein>
    <recommendedName>
        <fullName evidence="3">Aminotransferase class I/classII large domain-containing protein</fullName>
    </recommendedName>
</protein>
<dbReference type="Pfam" id="PF00155">
    <property type="entry name" value="Aminotran_1_2"/>
    <property type="match status" value="1"/>
</dbReference>
<dbReference type="InterPro" id="IPR015424">
    <property type="entry name" value="PyrdxlP-dep_Trfase"/>
</dbReference>
<dbReference type="GO" id="GO:0030170">
    <property type="term" value="F:pyridoxal phosphate binding"/>
    <property type="evidence" value="ECO:0007669"/>
    <property type="project" value="InterPro"/>
</dbReference>
<dbReference type="InterPro" id="IPR004839">
    <property type="entry name" value="Aminotransferase_I/II_large"/>
</dbReference>
<evidence type="ECO:0000313" key="4">
    <source>
        <dbReference type="EMBL" id="GAF98291.1"/>
    </source>
</evidence>
<dbReference type="GO" id="GO:0016740">
    <property type="term" value="F:transferase activity"/>
    <property type="evidence" value="ECO:0007669"/>
    <property type="project" value="UniProtKB-KW"/>
</dbReference>
<evidence type="ECO:0000259" key="3">
    <source>
        <dbReference type="Pfam" id="PF00155"/>
    </source>
</evidence>
<proteinExistence type="predicted"/>
<comment type="cofactor">
    <cofactor evidence="1">
        <name>pyridoxal 5'-phosphate</name>
        <dbReference type="ChEBI" id="CHEBI:597326"/>
    </cofactor>
</comment>
<dbReference type="InterPro" id="IPR015421">
    <property type="entry name" value="PyrdxlP-dep_Trfase_major"/>
</dbReference>
<feature type="non-terminal residue" evidence="4">
    <location>
        <position position="1"/>
    </location>
</feature>
<keyword evidence="2" id="KW-0808">Transferase</keyword>
<sequence length="135" mass="15282">TKEYGVGPGAVRFISGTFQPHRELERKLAKFHQREDAMLFSSAYSTVVGILTPLITSDTIVISDELNHNCIINALRLSRPKDKKIYKHLSMNELENKIKESVGQAKRLIIVTDGIFSMRGDYTPLDIISNLSKKY</sequence>
<organism evidence="4">
    <name type="scientific">marine sediment metagenome</name>
    <dbReference type="NCBI Taxonomy" id="412755"/>
    <lineage>
        <taxon>unclassified sequences</taxon>
        <taxon>metagenomes</taxon>
        <taxon>ecological metagenomes</taxon>
    </lineage>
</organism>
<reference evidence="4" key="1">
    <citation type="journal article" date="2014" name="Front. Microbiol.">
        <title>High frequency of phylogenetically diverse reductive dehalogenase-homologous genes in deep subseafloor sedimentary metagenomes.</title>
        <authorList>
            <person name="Kawai M."/>
            <person name="Futagami T."/>
            <person name="Toyoda A."/>
            <person name="Takaki Y."/>
            <person name="Nishi S."/>
            <person name="Hori S."/>
            <person name="Arai W."/>
            <person name="Tsubouchi T."/>
            <person name="Morono Y."/>
            <person name="Uchiyama I."/>
            <person name="Ito T."/>
            <person name="Fujiyama A."/>
            <person name="Inagaki F."/>
            <person name="Takami H."/>
        </authorList>
    </citation>
    <scope>NUCLEOTIDE SEQUENCE</scope>
    <source>
        <strain evidence="4">Expedition CK06-06</strain>
    </source>
</reference>
<dbReference type="Gene3D" id="3.40.640.10">
    <property type="entry name" value="Type I PLP-dependent aspartate aminotransferase-like (Major domain)"/>
    <property type="match status" value="1"/>
</dbReference>
<dbReference type="AlphaFoldDB" id="X0UG42"/>
<dbReference type="PANTHER" id="PTHR13693">
    <property type="entry name" value="CLASS II AMINOTRANSFERASE/8-AMINO-7-OXONONANOATE SYNTHASE"/>
    <property type="match status" value="1"/>
</dbReference>
<gene>
    <name evidence="4" type="ORF">S01H1_23522</name>
</gene>
<feature type="domain" description="Aminotransferase class I/classII large" evidence="3">
    <location>
        <begin position="13"/>
        <end position="131"/>
    </location>
</feature>
<dbReference type="InterPro" id="IPR050087">
    <property type="entry name" value="AON_synthase_class-II"/>
</dbReference>
<accession>X0UG42</accession>
<feature type="non-terminal residue" evidence="4">
    <location>
        <position position="135"/>
    </location>
</feature>